<accession>A0A5J9SK94</accession>
<reference evidence="3 4" key="1">
    <citation type="journal article" date="2019" name="Sci. Rep.">
        <title>A high-quality genome of Eragrostis curvula grass provides insights into Poaceae evolution and supports new strategies to enhance forage quality.</title>
        <authorList>
            <person name="Carballo J."/>
            <person name="Santos B.A.C.M."/>
            <person name="Zappacosta D."/>
            <person name="Garbus I."/>
            <person name="Selva J.P."/>
            <person name="Gallo C.A."/>
            <person name="Diaz A."/>
            <person name="Albertini E."/>
            <person name="Caccamo M."/>
            <person name="Echenique V."/>
        </authorList>
    </citation>
    <scope>NUCLEOTIDE SEQUENCE [LARGE SCALE GENOMIC DNA]</scope>
    <source>
        <strain evidence="4">cv. Victoria</strain>
        <tissue evidence="3">Leaf</tissue>
    </source>
</reference>
<organism evidence="3 4">
    <name type="scientific">Eragrostis curvula</name>
    <name type="common">weeping love grass</name>
    <dbReference type="NCBI Taxonomy" id="38414"/>
    <lineage>
        <taxon>Eukaryota</taxon>
        <taxon>Viridiplantae</taxon>
        <taxon>Streptophyta</taxon>
        <taxon>Embryophyta</taxon>
        <taxon>Tracheophyta</taxon>
        <taxon>Spermatophyta</taxon>
        <taxon>Magnoliopsida</taxon>
        <taxon>Liliopsida</taxon>
        <taxon>Poales</taxon>
        <taxon>Poaceae</taxon>
        <taxon>PACMAD clade</taxon>
        <taxon>Chloridoideae</taxon>
        <taxon>Eragrostideae</taxon>
        <taxon>Eragrostidinae</taxon>
        <taxon>Eragrostis</taxon>
    </lineage>
</organism>
<feature type="non-terminal residue" evidence="3">
    <location>
        <position position="178"/>
    </location>
</feature>
<dbReference type="InterPro" id="IPR002937">
    <property type="entry name" value="Amino_oxidase"/>
</dbReference>
<dbReference type="PANTHER" id="PTHR10742:SF313">
    <property type="entry name" value="AMINE OXIDASE"/>
    <property type="match status" value="1"/>
</dbReference>
<feature type="domain" description="Amine oxidase" evidence="2">
    <location>
        <begin position="91"/>
        <end position="148"/>
    </location>
</feature>
<dbReference type="EMBL" id="RWGY01000719">
    <property type="protein sequence ID" value="TVT99434.1"/>
    <property type="molecule type" value="Genomic_DNA"/>
</dbReference>
<protein>
    <recommendedName>
        <fullName evidence="2">Amine oxidase domain-containing protein</fullName>
    </recommendedName>
</protein>
<dbReference type="OrthoDB" id="5046242at2759"/>
<dbReference type="PANTHER" id="PTHR10742">
    <property type="entry name" value="FLAVIN MONOAMINE OXIDASE"/>
    <property type="match status" value="1"/>
</dbReference>
<comment type="caution">
    <text evidence="3">The sequence shown here is derived from an EMBL/GenBank/DDBJ whole genome shotgun (WGS) entry which is preliminary data.</text>
</comment>
<feature type="domain" description="Amine oxidase" evidence="2">
    <location>
        <begin position="4"/>
        <end position="83"/>
    </location>
</feature>
<dbReference type="InterPro" id="IPR036188">
    <property type="entry name" value="FAD/NAD-bd_sf"/>
</dbReference>
<dbReference type="Gene3D" id="3.50.50.60">
    <property type="entry name" value="FAD/NAD(P)-binding domain"/>
    <property type="match status" value="1"/>
</dbReference>
<feature type="non-terminal residue" evidence="3">
    <location>
        <position position="1"/>
    </location>
</feature>
<dbReference type="AlphaFoldDB" id="A0A5J9SK94"/>
<dbReference type="SUPFAM" id="SSF54373">
    <property type="entry name" value="FAD-linked reductases, C-terminal domain"/>
    <property type="match status" value="1"/>
</dbReference>
<dbReference type="Proteomes" id="UP000324897">
    <property type="component" value="Unassembled WGS sequence"/>
</dbReference>
<proteinExistence type="inferred from homology"/>
<evidence type="ECO:0000313" key="3">
    <source>
        <dbReference type="EMBL" id="TVT99434.1"/>
    </source>
</evidence>
<gene>
    <name evidence="3" type="ORF">EJB05_55206</name>
</gene>
<evidence type="ECO:0000313" key="4">
    <source>
        <dbReference type="Proteomes" id="UP000324897"/>
    </source>
</evidence>
<sequence>LPTFEDFGGNVYIVADQQGFESVVHYVAGQYLKTDSSGAIVDPRLKLKKAVQEINYSKHGITVKTDDGCLYEADYVMVSVSLGLKFRRMETKCLRKMFPDRDVPDATDILVPRWGSDKFFKGGFTSWPIGMDRYEYDLIREPVGRVLLHQRAHQQTLQWLCSWSLSCRSLNLLLPFIF</sequence>
<comment type="similarity">
    <text evidence="1">Belongs to the flavin monoamine oxidase family.</text>
</comment>
<keyword evidence="4" id="KW-1185">Reference proteome</keyword>
<dbReference type="Pfam" id="PF01593">
    <property type="entry name" value="Amino_oxidase"/>
    <property type="match status" value="2"/>
</dbReference>
<dbReference type="GO" id="GO:0016491">
    <property type="term" value="F:oxidoreductase activity"/>
    <property type="evidence" value="ECO:0007669"/>
    <property type="project" value="InterPro"/>
</dbReference>
<evidence type="ECO:0000259" key="2">
    <source>
        <dbReference type="Pfam" id="PF01593"/>
    </source>
</evidence>
<evidence type="ECO:0000256" key="1">
    <source>
        <dbReference type="ARBA" id="ARBA00005995"/>
    </source>
</evidence>
<dbReference type="GO" id="GO:0006598">
    <property type="term" value="P:polyamine catabolic process"/>
    <property type="evidence" value="ECO:0007669"/>
    <property type="project" value="TreeGrafter"/>
</dbReference>
<dbReference type="GO" id="GO:0050660">
    <property type="term" value="F:flavin adenine dinucleotide binding"/>
    <property type="evidence" value="ECO:0007669"/>
    <property type="project" value="UniProtKB-ARBA"/>
</dbReference>
<dbReference type="SUPFAM" id="SSF51905">
    <property type="entry name" value="FAD/NAD(P)-binding domain"/>
    <property type="match status" value="1"/>
</dbReference>
<name>A0A5J9SK94_9POAL</name>
<dbReference type="InterPro" id="IPR050281">
    <property type="entry name" value="Flavin_monoamine_oxidase"/>
</dbReference>